<evidence type="ECO:0000313" key="2">
    <source>
        <dbReference type="EMBL" id="KAK5839720.1"/>
    </source>
</evidence>
<gene>
    <name evidence="2" type="ORF">PVK06_008552</name>
</gene>
<proteinExistence type="predicted"/>
<name>A0ABR0QKJ9_GOSAR</name>
<comment type="caution">
    <text evidence="2">The sequence shown here is derived from an EMBL/GenBank/DDBJ whole genome shotgun (WGS) entry which is preliminary data.</text>
</comment>
<keyword evidence="3" id="KW-1185">Reference proteome</keyword>
<feature type="region of interest" description="Disordered" evidence="1">
    <location>
        <begin position="1"/>
        <end position="22"/>
    </location>
</feature>
<accession>A0ABR0QKJ9</accession>
<sequence>MISHDKGKGILGRAPPGFPSRDPLVSPPMIDLGHMCPPFHLRSLDGNPHSSTLQCPKFNRTNFRGLCSKLEQYFEADGVANNAKEQFSFSSFRYPMAKLVSLKQCDSVNQFHNEFVSLLNQLQLSKAYAYAQSKIGASTMTKIAPTLNSTQPSNGFHSNVSSAKVVNKFLSQVNMEEKREGFLLLVCS</sequence>
<reference evidence="2 3" key="1">
    <citation type="submission" date="2023-03" db="EMBL/GenBank/DDBJ databases">
        <title>WGS of Gossypium arboreum.</title>
        <authorList>
            <person name="Yu D."/>
        </authorList>
    </citation>
    <scope>NUCLEOTIDE SEQUENCE [LARGE SCALE GENOMIC DNA]</scope>
    <source>
        <tissue evidence="2">Leaf</tissue>
    </source>
</reference>
<evidence type="ECO:0000313" key="3">
    <source>
        <dbReference type="Proteomes" id="UP001358586"/>
    </source>
</evidence>
<evidence type="ECO:0000256" key="1">
    <source>
        <dbReference type="SAM" id="MobiDB-lite"/>
    </source>
</evidence>
<dbReference type="EMBL" id="JARKNE010000003">
    <property type="protein sequence ID" value="KAK5839720.1"/>
    <property type="molecule type" value="Genomic_DNA"/>
</dbReference>
<organism evidence="2 3">
    <name type="scientific">Gossypium arboreum</name>
    <name type="common">Tree cotton</name>
    <name type="synonym">Gossypium nanking</name>
    <dbReference type="NCBI Taxonomy" id="29729"/>
    <lineage>
        <taxon>Eukaryota</taxon>
        <taxon>Viridiplantae</taxon>
        <taxon>Streptophyta</taxon>
        <taxon>Embryophyta</taxon>
        <taxon>Tracheophyta</taxon>
        <taxon>Spermatophyta</taxon>
        <taxon>Magnoliopsida</taxon>
        <taxon>eudicotyledons</taxon>
        <taxon>Gunneridae</taxon>
        <taxon>Pentapetalae</taxon>
        <taxon>rosids</taxon>
        <taxon>malvids</taxon>
        <taxon>Malvales</taxon>
        <taxon>Malvaceae</taxon>
        <taxon>Malvoideae</taxon>
        <taxon>Gossypium</taxon>
    </lineage>
</organism>
<evidence type="ECO:0008006" key="4">
    <source>
        <dbReference type="Google" id="ProtNLM"/>
    </source>
</evidence>
<dbReference type="Proteomes" id="UP001358586">
    <property type="component" value="Chromosome 3"/>
</dbReference>
<protein>
    <recommendedName>
        <fullName evidence="4">Retrotransposon gag domain-containing protein</fullName>
    </recommendedName>
</protein>